<dbReference type="Gene3D" id="1.10.10.10">
    <property type="entry name" value="Winged helix-like DNA-binding domain superfamily/Winged helix DNA-binding domain"/>
    <property type="match status" value="1"/>
</dbReference>
<dbReference type="PANTHER" id="PTHR10584">
    <property type="entry name" value="SUGAR KINASE"/>
    <property type="match status" value="1"/>
</dbReference>
<dbReference type="InterPro" id="IPR002173">
    <property type="entry name" value="Carboh/pur_kinase_PfkB_CS"/>
</dbReference>
<evidence type="ECO:0000259" key="3">
    <source>
        <dbReference type="Pfam" id="PF00294"/>
    </source>
</evidence>
<dbReference type="Gene3D" id="3.40.1190.20">
    <property type="match status" value="1"/>
</dbReference>
<comment type="caution">
    <text evidence="4">The sequence shown here is derived from an EMBL/GenBank/DDBJ whole genome shotgun (WGS) entry which is preliminary data.</text>
</comment>
<keyword evidence="5" id="KW-1185">Reference proteome</keyword>
<evidence type="ECO:0000313" key="5">
    <source>
        <dbReference type="Proteomes" id="UP000588051"/>
    </source>
</evidence>
<dbReference type="SUPFAM" id="SSF46785">
    <property type="entry name" value="Winged helix' DNA-binding domain"/>
    <property type="match status" value="1"/>
</dbReference>
<keyword evidence="2" id="KW-0418">Kinase</keyword>
<dbReference type="GO" id="GO:0016301">
    <property type="term" value="F:kinase activity"/>
    <property type="evidence" value="ECO:0007669"/>
    <property type="project" value="UniProtKB-KW"/>
</dbReference>
<dbReference type="PANTHER" id="PTHR10584:SF166">
    <property type="entry name" value="RIBOKINASE"/>
    <property type="match status" value="1"/>
</dbReference>
<dbReference type="SUPFAM" id="SSF53613">
    <property type="entry name" value="Ribokinase-like"/>
    <property type="match status" value="1"/>
</dbReference>
<sequence length="366" mass="38721">MKAETNKEQILALIQANPYLSQQELATHLSLSRSAVAGYIAQLTKEGRILGRAYVLPDHRTFLCIGGANIDRKLRLSASLQNGTSNPVVQRESFGGVARNIAENLARLGGLCSLLSAVGDDAAGQSLLKHAGALGIQTEHSLILPGAASGTYTAVLNPAGEMEMAFSEMELCSALTPEILQQRQSGLAAAVMLIADLNLCRASISFLQEEARRTVKPLILIAVSLPKMVHLPDDLQGVRLLILNRSELEQRAGRHLPDVASLAQACGHLQQQGVEDVLVSLGAQGVGMTNRRAGQGFGILPALPAAVQDVTGAGDAFSAGVCWSLQRVPDDLHLACQRGLQLAAYTIQTETTVAAAINPAIFDEES</sequence>
<dbReference type="RefSeq" id="WP_176804097.1">
    <property type="nucleotide sequence ID" value="NZ_JABXYJ010000006.1"/>
</dbReference>
<evidence type="ECO:0000256" key="1">
    <source>
        <dbReference type="ARBA" id="ARBA00022679"/>
    </source>
</evidence>
<keyword evidence="1" id="KW-0808">Transferase</keyword>
<evidence type="ECO:0000256" key="2">
    <source>
        <dbReference type="ARBA" id="ARBA00022777"/>
    </source>
</evidence>
<gene>
    <name evidence="4" type="ORF">HV832_12080</name>
</gene>
<dbReference type="CDD" id="cd01941">
    <property type="entry name" value="YeiC_kinase_like"/>
    <property type="match status" value="1"/>
</dbReference>
<reference evidence="4 5" key="1">
    <citation type="submission" date="2020-06" db="EMBL/GenBank/DDBJ databases">
        <authorList>
            <person name="Qiu C."/>
            <person name="Liu Z."/>
        </authorList>
    </citation>
    <scope>NUCLEOTIDE SEQUENCE [LARGE SCALE GENOMIC DNA]</scope>
    <source>
        <strain evidence="4 5">EM 1</strain>
    </source>
</reference>
<dbReference type="EMBL" id="JABXYJ010000006">
    <property type="protein sequence ID" value="NVO78569.1"/>
    <property type="molecule type" value="Genomic_DNA"/>
</dbReference>
<dbReference type="Pfam" id="PF00294">
    <property type="entry name" value="PfkB"/>
    <property type="match status" value="1"/>
</dbReference>
<dbReference type="Pfam" id="PF13412">
    <property type="entry name" value="HTH_24"/>
    <property type="match status" value="1"/>
</dbReference>
<proteinExistence type="predicted"/>
<feature type="domain" description="Carbohydrate kinase PfkB" evidence="3">
    <location>
        <begin position="63"/>
        <end position="353"/>
    </location>
</feature>
<accession>A0A850QHF9</accession>
<dbReference type="InterPro" id="IPR029056">
    <property type="entry name" value="Ribokinase-like"/>
</dbReference>
<dbReference type="InterPro" id="IPR036390">
    <property type="entry name" value="WH_DNA-bd_sf"/>
</dbReference>
<name>A0A850QHF9_9BURK</name>
<evidence type="ECO:0000313" key="4">
    <source>
        <dbReference type="EMBL" id="NVO78569.1"/>
    </source>
</evidence>
<dbReference type="InterPro" id="IPR011611">
    <property type="entry name" value="PfkB_dom"/>
</dbReference>
<protein>
    <submittedName>
        <fullName evidence="4">Winged helix-turn-helix transcriptional regulator</fullName>
    </submittedName>
</protein>
<dbReference type="AlphaFoldDB" id="A0A850QHF9"/>
<dbReference type="InterPro" id="IPR036388">
    <property type="entry name" value="WH-like_DNA-bd_sf"/>
</dbReference>
<dbReference type="Proteomes" id="UP000588051">
    <property type="component" value="Unassembled WGS sequence"/>
</dbReference>
<organism evidence="4 5">
    <name type="scientific">Undibacterium oligocarboniphilum</name>
    <dbReference type="NCBI Taxonomy" id="666702"/>
    <lineage>
        <taxon>Bacteria</taxon>
        <taxon>Pseudomonadati</taxon>
        <taxon>Pseudomonadota</taxon>
        <taxon>Betaproteobacteria</taxon>
        <taxon>Burkholderiales</taxon>
        <taxon>Oxalobacteraceae</taxon>
        <taxon>Undibacterium</taxon>
    </lineage>
</organism>
<dbReference type="PROSITE" id="PS00583">
    <property type="entry name" value="PFKB_KINASES_1"/>
    <property type="match status" value="1"/>
</dbReference>